<dbReference type="InterPro" id="IPR005572">
    <property type="entry name" value="Anti-sigma_E_RseA_N"/>
</dbReference>
<dbReference type="Gene3D" id="1.10.10.880">
    <property type="entry name" value="Anti sigma-E protein RseA, N-terminal domain"/>
    <property type="match status" value="1"/>
</dbReference>
<dbReference type="SUPFAM" id="SSF89069">
    <property type="entry name" value="N-terminal, cytoplasmic domain of anti-sigmaE factor RseA"/>
    <property type="match status" value="1"/>
</dbReference>
<dbReference type="PANTHER" id="PTHR38104">
    <property type="match status" value="1"/>
</dbReference>
<dbReference type="Pfam" id="PF03872">
    <property type="entry name" value="RseA_N"/>
    <property type="match status" value="1"/>
</dbReference>
<organism evidence="2 3">
    <name type="scientific">Aromatoleum diolicum</name>
    <dbReference type="NCBI Taxonomy" id="75796"/>
    <lineage>
        <taxon>Bacteria</taxon>
        <taxon>Pseudomonadati</taxon>
        <taxon>Pseudomonadota</taxon>
        <taxon>Betaproteobacteria</taxon>
        <taxon>Rhodocyclales</taxon>
        <taxon>Rhodocyclaceae</taxon>
        <taxon>Aromatoleum</taxon>
    </lineage>
</organism>
<dbReference type="CDD" id="cd16328">
    <property type="entry name" value="RseA_N"/>
    <property type="match status" value="1"/>
</dbReference>
<evidence type="ECO:0000259" key="1">
    <source>
        <dbReference type="Pfam" id="PF03872"/>
    </source>
</evidence>
<proteinExistence type="predicted"/>
<comment type="caution">
    <text evidence="2">The sequence shown here is derived from an EMBL/GenBank/DDBJ whole genome shotgun (WGS) entry which is preliminary data.</text>
</comment>
<dbReference type="Proteomes" id="UP000648984">
    <property type="component" value="Unassembled WGS sequence"/>
</dbReference>
<protein>
    <submittedName>
        <fullName evidence="2">Anti-sigma 24 factor</fullName>
    </submittedName>
</protein>
<feature type="domain" description="Anti sigma-E protein RseA N-terminal" evidence="1">
    <location>
        <begin position="2"/>
        <end position="78"/>
    </location>
</feature>
<accession>A0ABX1Q7J2</accession>
<name>A0ABX1Q7J2_9RHOO</name>
<dbReference type="RefSeq" id="WP_169259193.1">
    <property type="nucleotide sequence ID" value="NZ_WTVQ01000005.1"/>
</dbReference>
<dbReference type="InterPro" id="IPR052383">
    <property type="entry name" value="Anti-sigma-E_RseA-like"/>
</dbReference>
<dbReference type="InterPro" id="IPR036147">
    <property type="entry name" value="Anti-sigma_E_RseA_N_sf"/>
</dbReference>
<keyword evidence="3" id="KW-1185">Reference proteome</keyword>
<reference evidence="2 3" key="1">
    <citation type="submission" date="2019-12" db="EMBL/GenBank/DDBJ databases">
        <title>Comparative genomics gives insights into the taxonomy of the Azoarcus-Aromatoleum group and reveals separate origins of nif in the plant-associated Azoarcus and non-plant-associated Aromatoleum sub-groups.</title>
        <authorList>
            <person name="Lafos M."/>
            <person name="Maluk M."/>
            <person name="Batista M."/>
            <person name="Junghare M."/>
            <person name="Carmona M."/>
            <person name="Faoro H."/>
            <person name="Cruz L.M."/>
            <person name="Battistoni F."/>
            <person name="De Souza E."/>
            <person name="Pedrosa F."/>
            <person name="Chen W.-M."/>
            <person name="Poole P.S."/>
            <person name="Dixon R.A."/>
            <person name="James E.K."/>
        </authorList>
    </citation>
    <scope>NUCLEOTIDE SEQUENCE [LARGE SCALE GENOMIC DNA]</scope>
    <source>
        <strain evidence="2 3">22Lin</strain>
    </source>
</reference>
<dbReference type="PANTHER" id="PTHR38104:SF1">
    <property type="entry name" value="ANTI-SIGMA-E FACTOR RSEA"/>
    <property type="match status" value="1"/>
</dbReference>
<evidence type="ECO:0000313" key="3">
    <source>
        <dbReference type="Proteomes" id="UP000648984"/>
    </source>
</evidence>
<evidence type="ECO:0000313" key="2">
    <source>
        <dbReference type="EMBL" id="NMG74040.1"/>
    </source>
</evidence>
<gene>
    <name evidence="2" type="ORF">GPA25_04640</name>
</gene>
<dbReference type="EMBL" id="WTVQ01000005">
    <property type="protein sequence ID" value="NMG74040.1"/>
    <property type="molecule type" value="Genomic_DNA"/>
</dbReference>
<sequence length="185" mass="19835">MKDKLSALLDGDLDEQSAPPVLDSIRRDRSLRTEWGTYCLIGDLLRGDRDGSSGFVGRVMAEIESEPTVLAPTVRPAEPGRGKAWRSLMPLAASVMGVAAVGWVAHTLYADQDDMSRVATAPPRVQASESALVAVRPVSVTQSPISVDPNREYVFAHQSMTGGGPLSGAIQHVRTVSDVRQDNGR</sequence>